<name>A0A9D4LSE2_DREPO</name>
<reference evidence="1" key="2">
    <citation type="submission" date="2020-11" db="EMBL/GenBank/DDBJ databases">
        <authorList>
            <person name="McCartney M.A."/>
            <person name="Auch B."/>
            <person name="Kono T."/>
            <person name="Mallez S."/>
            <person name="Becker A."/>
            <person name="Gohl D.M."/>
            <person name="Silverstein K.A.T."/>
            <person name="Koren S."/>
            <person name="Bechman K.B."/>
            <person name="Herman A."/>
            <person name="Abrahante J.E."/>
            <person name="Garbe J."/>
        </authorList>
    </citation>
    <scope>NUCLEOTIDE SEQUENCE</scope>
    <source>
        <strain evidence="1">Duluth1</strain>
        <tissue evidence="1">Whole animal</tissue>
    </source>
</reference>
<protein>
    <submittedName>
        <fullName evidence="1">Uncharacterized protein</fullName>
    </submittedName>
</protein>
<sequence>MREDQDNRTLKDINRIRTGGVPHDFRTNRKLTYEDRTSNGDLCPFYPVENFEHAQNFPTDGTDVTGHRRTRSGFTGYETDIKRIRTDMNGLNDFMSVSRPEPRCDRAFRIKSKNEAYSLNLKTHELL</sequence>
<organism evidence="1 2">
    <name type="scientific">Dreissena polymorpha</name>
    <name type="common">Zebra mussel</name>
    <name type="synonym">Mytilus polymorpha</name>
    <dbReference type="NCBI Taxonomy" id="45954"/>
    <lineage>
        <taxon>Eukaryota</taxon>
        <taxon>Metazoa</taxon>
        <taxon>Spiralia</taxon>
        <taxon>Lophotrochozoa</taxon>
        <taxon>Mollusca</taxon>
        <taxon>Bivalvia</taxon>
        <taxon>Autobranchia</taxon>
        <taxon>Heteroconchia</taxon>
        <taxon>Euheterodonta</taxon>
        <taxon>Imparidentia</taxon>
        <taxon>Neoheterodontei</taxon>
        <taxon>Myida</taxon>
        <taxon>Dreissenoidea</taxon>
        <taxon>Dreissenidae</taxon>
        <taxon>Dreissena</taxon>
    </lineage>
</organism>
<dbReference type="Proteomes" id="UP000828390">
    <property type="component" value="Unassembled WGS sequence"/>
</dbReference>
<evidence type="ECO:0000313" key="1">
    <source>
        <dbReference type="EMBL" id="KAH3863365.1"/>
    </source>
</evidence>
<keyword evidence="2" id="KW-1185">Reference proteome</keyword>
<comment type="caution">
    <text evidence="1">The sequence shown here is derived from an EMBL/GenBank/DDBJ whole genome shotgun (WGS) entry which is preliminary data.</text>
</comment>
<dbReference type="AlphaFoldDB" id="A0A9D4LSE2"/>
<accession>A0A9D4LSE2</accession>
<gene>
    <name evidence="1" type="ORF">DPMN_026350</name>
</gene>
<reference evidence="1" key="1">
    <citation type="journal article" date="2019" name="bioRxiv">
        <title>The Genome of the Zebra Mussel, Dreissena polymorpha: A Resource for Invasive Species Research.</title>
        <authorList>
            <person name="McCartney M.A."/>
            <person name="Auch B."/>
            <person name="Kono T."/>
            <person name="Mallez S."/>
            <person name="Zhang Y."/>
            <person name="Obille A."/>
            <person name="Becker A."/>
            <person name="Abrahante J.E."/>
            <person name="Garbe J."/>
            <person name="Badalamenti J.P."/>
            <person name="Herman A."/>
            <person name="Mangelson H."/>
            <person name="Liachko I."/>
            <person name="Sullivan S."/>
            <person name="Sone E.D."/>
            <person name="Koren S."/>
            <person name="Silverstein K.A.T."/>
            <person name="Beckman K.B."/>
            <person name="Gohl D.M."/>
        </authorList>
    </citation>
    <scope>NUCLEOTIDE SEQUENCE</scope>
    <source>
        <strain evidence="1">Duluth1</strain>
        <tissue evidence="1">Whole animal</tissue>
    </source>
</reference>
<proteinExistence type="predicted"/>
<dbReference type="EMBL" id="JAIWYP010000002">
    <property type="protein sequence ID" value="KAH3863365.1"/>
    <property type="molecule type" value="Genomic_DNA"/>
</dbReference>
<evidence type="ECO:0000313" key="2">
    <source>
        <dbReference type="Proteomes" id="UP000828390"/>
    </source>
</evidence>